<proteinExistence type="predicted"/>
<gene>
    <name evidence="4" type="primary">LOC108568335</name>
</gene>
<feature type="compositionally biased region" description="Basic residues" evidence="2">
    <location>
        <begin position="213"/>
        <end position="229"/>
    </location>
</feature>
<keyword evidence="1" id="KW-0175">Coiled coil</keyword>
<dbReference type="Proteomes" id="UP000695000">
    <property type="component" value="Unplaced"/>
</dbReference>
<evidence type="ECO:0000256" key="1">
    <source>
        <dbReference type="SAM" id="Coils"/>
    </source>
</evidence>
<feature type="region of interest" description="Disordered" evidence="2">
    <location>
        <begin position="213"/>
        <end position="236"/>
    </location>
</feature>
<organism evidence="3 4">
    <name type="scientific">Nicrophorus vespilloides</name>
    <name type="common">Boreal carrion beetle</name>
    <dbReference type="NCBI Taxonomy" id="110193"/>
    <lineage>
        <taxon>Eukaryota</taxon>
        <taxon>Metazoa</taxon>
        <taxon>Ecdysozoa</taxon>
        <taxon>Arthropoda</taxon>
        <taxon>Hexapoda</taxon>
        <taxon>Insecta</taxon>
        <taxon>Pterygota</taxon>
        <taxon>Neoptera</taxon>
        <taxon>Endopterygota</taxon>
        <taxon>Coleoptera</taxon>
        <taxon>Polyphaga</taxon>
        <taxon>Staphyliniformia</taxon>
        <taxon>Silphidae</taxon>
        <taxon>Nicrophorinae</taxon>
        <taxon>Nicrophorus</taxon>
    </lineage>
</organism>
<evidence type="ECO:0000313" key="3">
    <source>
        <dbReference type="Proteomes" id="UP000695000"/>
    </source>
</evidence>
<evidence type="ECO:0000256" key="2">
    <source>
        <dbReference type="SAM" id="MobiDB-lite"/>
    </source>
</evidence>
<sequence length="475" mass="54324">MSDKGMKKDEKSRIRKAPPVRQTLTSVYRMVKANPSLMYEKQRKDELKLDKISLPPSVSLGYVPIQVKERRFAPCQNPLIKNYSNCKSINMTQQSTIKPNINKSQAKPMSNSILKEKPKTAALQNDNFKKPAIHEARPKNKKIKPIRRSLSAQHFNRKKLIAKSTAEEKLSKADVTQSMENIDEIGLSLISECSPIKQEVLTQITFKTPTAYKRRSQSFKTPTRMRKLGHQSTPGPGLNDLQSCLNDWLKKRGKPMSTFHHLKYFSRDKVTQDNEDKENEAETIELQIKDAIDVKPSQLVSIAKHALGDLNQLILDSYPLTLCEIWLGTIRQRYKEIEEDPQYWECRASIEQTRGNISSAVECFKTAIIKGAEVKTIDNSLDKLLEKFSLLNKDANVSDDEKCRSSIMKEARNVFKSCIIQFAIQERKIKKDQENAHEYITPVRRSARLSCVQGQVPAVKDSNSFNEKMNRLEAV</sequence>
<accession>A0ABM1NDD4</accession>
<feature type="coiled-coil region" evidence="1">
    <location>
        <begin position="267"/>
        <end position="294"/>
    </location>
</feature>
<reference evidence="4" key="1">
    <citation type="submission" date="2025-08" db="UniProtKB">
        <authorList>
            <consortium name="RefSeq"/>
        </authorList>
    </citation>
    <scope>IDENTIFICATION</scope>
    <source>
        <tissue evidence="4">Whole Larva</tissue>
    </source>
</reference>
<protein>
    <submittedName>
        <fullName evidence="4">Uncharacterized protein LOC108568335</fullName>
    </submittedName>
</protein>
<dbReference type="RefSeq" id="XP_017784834.1">
    <property type="nucleotide sequence ID" value="XM_017929345.1"/>
</dbReference>
<name>A0ABM1NDD4_NICVS</name>
<keyword evidence="3" id="KW-1185">Reference proteome</keyword>
<dbReference type="GeneID" id="108568335"/>
<evidence type="ECO:0000313" key="4">
    <source>
        <dbReference type="RefSeq" id="XP_017784834.1"/>
    </source>
</evidence>